<name>A0A2P2NQZ5_RHIMU</name>
<organism evidence="1">
    <name type="scientific">Rhizophora mucronata</name>
    <name type="common">Asiatic mangrove</name>
    <dbReference type="NCBI Taxonomy" id="61149"/>
    <lineage>
        <taxon>Eukaryota</taxon>
        <taxon>Viridiplantae</taxon>
        <taxon>Streptophyta</taxon>
        <taxon>Embryophyta</taxon>
        <taxon>Tracheophyta</taxon>
        <taxon>Spermatophyta</taxon>
        <taxon>Magnoliopsida</taxon>
        <taxon>eudicotyledons</taxon>
        <taxon>Gunneridae</taxon>
        <taxon>Pentapetalae</taxon>
        <taxon>rosids</taxon>
        <taxon>fabids</taxon>
        <taxon>Malpighiales</taxon>
        <taxon>Rhizophoraceae</taxon>
        <taxon>Rhizophora</taxon>
    </lineage>
</organism>
<proteinExistence type="predicted"/>
<dbReference type="EMBL" id="GGEC01064438">
    <property type="protein sequence ID" value="MBX44922.1"/>
    <property type="molecule type" value="Transcribed_RNA"/>
</dbReference>
<reference evidence="1" key="1">
    <citation type="submission" date="2018-02" db="EMBL/GenBank/DDBJ databases">
        <title>Rhizophora mucronata_Transcriptome.</title>
        <authorList>
            <person name="Meera S.P."/>
            <person name="Sreeshan A."/>
            <person name="Augustine A."/>
        </authorList>
    </citation>
    <scope>NUCLEOTIDE SEQUENCE</scope>
    <source>
        <tissue evidence="1">Leaf</tissue>
    </source>
</reference>
<sequence>MLIQAFSSKCIYGVIHAGNFSMFT</sequence>
<evidence type="ECO:0000313" key="1">
    <source>
        <dbReference type="EMBL" id="MBX44922.1"/>
    </source>
</evidence>
<protein>
    <submittedName>
        <fullName evidence="1">Uncharacterized protein</fullName>
    </submittedName>
</protein>
<accession>A0A2P2NQZ5</accession>
<dbReference type="AlphaFoldDB" id="A0A2P2NQZ5"/>